<organism evidence="9 10">
    <name type="scientific">Chitinophaga oryziterrae</name>
    <dbReference type="NCBI Taxonomy" id="1031224"/>
    <lineage>
        <taxon>Bacteria</taxon>
        <taxon>Pseudomonadati</taxon>
        <taxon>Bacteroidota</taxon>
        <taxon>Chitinophagia</taxon>
        <taxon>Chitinophagales</taxon>
        <taxon>Chitinophagaceae</taxon>
        <taxon>Chitinophaga</taxon>
    </lineage>
</organism>
<name>A0A6N8JDV4_9BACT</name>
<dbReference type="EMBL" id="WRXO01000007">
    <property type="protein sequence ID" value="MVT43410.1"/>
    <property type="molecule type" value="Genomic_DNA"/>
</dbReference>
<evidence type="ECO:0000256" key="3">
    <source>
        <dbReference type="ARBA" id="ARBA00022692"/>
    </source>
</evidence>
<dbReference type="GO" id="GO:0005886">
    <property type="term" value="C:plasma membrane"/>
    <property type="evidence" value="ECO:0007669"/>
    <property type="project" value="UniProtKB-SubCell"/>
</dbReference>
<evidence type="ECO:0000256" key="6">
    <source>
        <dbReference type="SAM" id="Phobius"/>
    </source>
</evidence>
<dbReference type="InterPro" id="IPR003838">
    <property type="entry name" value="ABC3_permease_C"/>
</dbReference>
<dbReference type="OrthoDB" id="5933722at2"/>
<evidence type="ECO:0000256" key="1">
    <source>
        <dbReference type="ARBA" id="ARBA00004651"/>
    </source>
</evidence>
<dbReference type="AlphaFoldDB" id="A0A6N8JDV4"/>
<feature type="domain" description="MacB-like periplasmic core" evidence="8">
    <location>
        <begin position="20"/>
        <end position="248"/>
    </location>
</feature>
<dbReference type="RefSeq" id="WP_157302018.1">
    <property type="nucleotide sequence ID" value="NZ_BAAAZB010000015.1"/>
</dbReference>
<dbReference type="GO" id="GO:0022857">
    <property type="term" value="F:transmembrane transporter activity"/>
    <property type="evidence" value="ECO:0007669"/>
    <property type="project" value="TreeGrafter"/>
</dbReference>
<evidence type="ECO:0000256" key="2">
    <source>
        <dbReference type="ARBA" id="ARBA00022475"/>
    </source>
</evidence>
<comment type="caution">
    <text evidence="9">The sequence shown here is derived from an EMBL/GenBank/DDBJ whole genome shotgun (WGS) entry which is preliminary data.</text>
</comment>
<feature type="transmembrane region" description="Helical" evidence="6">
    <location>
        <begin position="711"/>
        <end position="735"/>
    </location>
</feature>
<feature type="transmembrane region" description="Helical" evidence="6">
    <location>
        <begin position="290"/>
        <end position="309"/>
    </location>
</feature>
<feature type="transmembrane region" description="Helical" evidence="6">
    <location>
        <begin position="342"/>
        <end position="361"/>
    </location>
</feature>
<feature type="transmembrane region" description="Helical" evidence="6">
    <location>
        <begin position="21"/>
        <end position="41"/>
    </location>
</feature>
<feature type="transmembrane region" description="Helical" evidence="6">
    <location>
        <begin position="424"/>
        <end position="448"/>
    </location>
</feature>
<dbReference type="Pfam" id="PF02687">
    <property type="entry name" value="FtsX"/>
    <property type="match status" value="2"/>
</dbReference>
<dbReference type="PANTHER" id="PTHR30572">
    <property type="entry name" value="MEMBRANE COMPONENT OF TRANSPORTER-RELATED"/>
    <property type="match status" value="1"/>
</dbReference>
<reference evidence="9 10" key="1">
    <citation type="submission" date="2019-12" db="EMBL/GenBank/DDBJ databases">
        <title>The draft genomic sequence of strain Chitinophaga oryziterrae JCM 16595.</title>
        <authorList>
            <person name="Zhang X."/>
        </authorList>
    </citation>
    <scope>NUCLEOTIDE SEQUENCE [LARGE SCALE GENOMIC DNA]</scope>
    <source>
        <strain evidence="9 10">JCM 16595</strain>
    </source>
</reference>
<evidence type="ECO:0000313" key="9">
    <source>
        <dbReference type="EMBL" id="MVT43410.1"/>
    </source>
</evidence>
<sequence>MLRNYFKIAFRHFLKNRQFTFLNLIGLSTGLAGALLIYLWVYDELTIDKFHEKGLQLFQVMEQRPHAGGINTTSETSPLLAEALMQTMPEVEYAAASTPPSWFPKMVLSVGDNTVKAAGIFAGKDYFNIFSYPLLQGSSMRVLTDKHAIVISEKLAMKLFHTTENLIGKTIHWQLYDIKKQSVIAGVFKGTPANSSIQFDLAFPFATFKDIVGITGTMNSQNNSGPFYTYLVLKKGTSVAHFNDKLNAFMNSYDKSTDRNLFLKPYGENYLYGNYENGIQSGGRIGYVKLFSLIALFIVIIACINFMNLSTAKASGRMKEIGICKAMGADRKTLILQHMGEALLMAFLSLIIALLLVQLLLPRFNEITGKHLVVRADINLILSFLGITLFTGLIAGSYPALYLSGFNPVAVLKGNVRNSMEELWARKGLVVFQFSLSFIFIAAVLIVYKQITYIQTKNPGYDKDHVIYFESEGNVAASIPAFLSEVKKIPGIVNASAMVGHILGSPGIPVSWKENGREEMIMFRNLHGTYDLIETLGIKMLSGRSFSQNSGTDGSKIIFNEAAIKTMGIKDPVGKVINFAGMRREIAGVVKNFHFESLHESVKPLFIELDHQTQTILVRISPGMERKVIDQLGSFYKSFNPKFSFDYNFLNADFQAQYNAEKQVAELSKYFAGLAVLISCLGLFGLSTFTAERKRKEIGIRKVLGATAKNVMLLLFRDLLLSVLIAMVIAIPLAWWTISSWLQRFAYHIHIGPDVFLIAGGAIIGITLLTISFHTIKATMTNSVNDLRTE</sequence>
<protein>
    <submittedName>
        <fullName evidence="9">FtsX-like permease family protein</fullName>
    </submittedName>
</protein>
<dbReference type="InterPro" id="IPR025857">
    <property type="entry name" value="MacB_PCD"/>
</dbReference>
<feature type="domain" description="ABC3 transporter permease C-terminal" evidence="7">
    <location>
        <begin position="671"/>
        <end position="776"/>
    </location>
</feature>
<feature type="domain" description="ABC3 transporter permease C-terminal" evidence="7">
    <location>
        <begin position="293"/>
        <end position="407"/>
    </location>
</feature>
<evidence type="ECO:0000259" key="8">
    <source>
        <dbReference type="Pfam" id="PF12704"/>
    </source>
</evidence>
<dbReference type="Pfam" id="PF12704">
    <property type="entry name" value="MacB_PCD"/>
    <property type="match status" value="1"/>
</dbReference>
<feature type="transmembrane region" description="Helical" evidence="6">
    <location>
        <begin position="670"/>
        <end position="691"/>
    </location>
</feature>
<dbReference type="Proteomes" id="UP000468388">
    <property type="component" value="Unassembled WGS sequence"/>
</dbReference>
<accession>A0A6N8JDV4</accession>
<proteinExistence type="predicted"/>
<gene>
    <name evidence="9" type="ORF">GO495_22620</name>
</gene>
<evidence type="ECO:0000313" key="10">
    <source>
        <dbReference type="Proteomes" id="UP000468388"/>
    </source>
</evidence>
<keyword evidence="4 6" id="KW-1133">Transmembrane helix</keyword>
<feature type="transmembrane region" description="Helical" evidence="6">
    <location>
        <begin position="381"/>
        <end position="403"/>
    </location>
</feature>
<comment type="subcellular location">
    <subcellularLocation>
        <location evidence="1">Cell membrane</location>
        <topology evidence="1">Multi-pass membrane protein</topology>
    </subcellularLocation>
</comment>
<dbReference type="PANTHER" id="PTHR30572:SF18">
    <property type="entry name" value="ABC-TYPE MACROLIDE FAMILY EXPORT SYSTEM PERMEASE COMPONENT 2"/>
    <property type="match status" value="1"/>
</dbReference>
<evidence type="ECO:0000256" key="5">
    <source>
        <dbReference type="ARBA" id="ARBA00023136"/>
    </source>
</evidence>
<keyword evidence="5 6" id="KW-0472">Membrane</keyword>
<keyword evidence="2" id="KW-1003">Cell membrane</keyword>
<evidence type="ECO:0000259" key="7">
    <source>
        <dbReference type="Pfam" id="PF02687"/>
    </source>
</evidence>
<keyword evidence="3 6" id="KW-0812">Transmembrane</keyword>
<evidence type="ECO:0000256" key="4">
    <source>
        <dbReference type="ARBA" id="ARBA00022989"/>
    </source>
</evidence>
<keyword evidence="10" id="KW-1185">Reference proteome</keyword>
<feature type="transmembrane region" description="Helical" evidence="6">
    <location>
        <begin position="755"/>
        <end position="773"/>
    </location>
</feature>
<dbReference type="InterPro" id="IPR050250">
    <property type="entry name" value="Macrolide_Exporter_MacB"/>
</dbReference>